<gene>
    <name evidence="2" type="ORF">BS78_K154500</name>
</gene>
<organism evidence="2 3">
    <name type="scientific">Paspalum vaginatum</name>
    <name type="common">seashore paspalum</name>
    <dbReference type="NCBI Taxonomy" id="158149"/>
    <lineage>
        <taxon>Eukaryota</taxon>
        <taxon>Viridiplantae</taxon>
        <taxon>Streptophyta</taxon>
        <taxon>Embryophyta</taxon>
        <taxon>Tracheophyta</taxon>
        <taxon>Spermatophyta</taxon>
        <taxon>Magnoliopsida</taxon>
        <taxon>Liliopsida</taxon>
        <taxon>Poales</taxon>
        <taxon>Poaceae</taxon>
        <taxon>PACMAD clade</taxon>
        <taxon>Panicoideae</taxon>
        <taxon>Andropogonodae</taxon>
        <taxon>Paspaleae</taxon>
        <taxon>Paspalinae</taxon>
        <taxon>Paspalum</taxon>
    </lineage>
</organism>
<keyword evidence="3" id="KW-1185">Reference proteome</keyword>
<accession>A0A9W8CFK3</accession>
<feature type="region of interest" description="Disordered" evidence="1">
    <location>
        <begin position="95"/>
        <end position="124"/>
    </location>
</feature>
<sequence>MPAAASSRCNRRGPLAPLAASVRHELAAIRIHAPGCRLRIPRPPGAAARWLHARDVNRQQPHHRIRSGHRRPLDRFAHSTFKIRQKELKSPVSCESKRRRPVTTQVPLPVKSTPRCPGRPPALTRAPSAACRARISGIISGFTFPIKLRNSLTEICYWMPF</sequence>
<reference evidence="2 3" key="1">
    <citation type="submission" date="2022-10" db="EMBL/GenBank/DDBJ databases">
        <title>WGS assembly of Paspalum vaginatum 540-79.</title>
        <authorList>
            <person name="Sun G."/>
            <person name="Wase N."/>
            <person name="Shu S."/>
            <person name="Jenkins J."/>
            <person name="Zhou B."/>
            <person name="Torres-Rodriguez J."/>
            <person name="Chen C."/>
            <person name="Sandor L."/>
            <person name="Plott C."/>
            <person name="Yoshinga Y."/>
            <person name="Daum C."/>
            <person name="Qi P."/>
            <person name="Barry K."/>
            <person name="Lipzen A."/>
            <person name="Berry L."/>
            <person name="Pedersen C."/>
            <person name="Gottilla T."/>
            <person name="Foltz A."/>
            <person name="Yu H."/>
            <person name="O'Malley R."/>
            <person name="Zhang C."/>
            <person name="Devos K."/>
            <person name="Sigmon B."/>
            <person name="Yu B."/>
            <person name="Obata T."/>
            <person name="Schmutz J."/>
            <person name="Schnable J."/>
        </authorList>
    </citation>
    <scope>NUCLEOTIDE SEQUENCE [LARGE SCALE GENOMIC DNA]</scope>
    <source>
        <strain evidence="3">cv. 540-79</strain>
    </source>
</reference>
<evidence type="ECO:0000256" key="1">
    <source>
        <dbReference type="SAM" id="MobiDB-lite"/>
    </source>
</evidence>
<comment type="caution">
    <text evidence="2">The sequence shown here is derived from an EMBL/GenBank/DDBJ whole genome shotgun (WGS) entry which is preliminary data.</text>
</comment>
<dbReference type="EMBL" id="MU629634">
    <property type="protein sequence ID" value="KAJ1255821.1"/>
    <property type="molecule type" value="Genomic_DNA"/>
</dbReference>
<name>A0A9W8CFK3_9POAL</name>
<proteinExistence type="predicted"/>
<dbReference type="AlphaFoldDB" id="A0A9W8CFK3"/>
<dbReference type="Proteomes" id="UP001164776">
    <property type="component" value="Unassembled WGS sequence"/>
</dbReference>
<evidence type="ECO:0000313" key="2">
    <source>
        <dbReference type="EMBL" id="KAJ1255821.1"/>
    </source>
</evidence>
<evidence type="ECO:0000313" key="3">
    <source>
        <dbReference type="Proteomes" id="UP001164776"/>
    </source>
</evidence>
<protein>
    <submittedName>
        <fullName evidence="2">Uncharacterized protein</fullName>
    </submittedName>
</protein>